<name>A0ABV1U2G7_9ACTN</name>
<gene>
    <name evidence="3" type="ORF">ABT272_06485</name>
</gene>
<dbReference type="PROSITE" id="PS51318">
    <property type="entry name" value="TAT"/>
    <property type="match status" value="1"/>
</dbReference>
<evidence type="ECO:0000313" key="4">
    <source>
        <dbReference type="Proteomes" id="UP001470023"/>
    </source>
</evidence>
<sequence length="98" mass="10267">MKFTRRIAIVGASAAMAAGAMAIGGGPAAAATPHTPGHHPVTAGAEQPSAGRRHDARQPTDPWIEDQLATFHPSSAKRLAVFDPWVKDQLARFGTTTK</sequence>
<protein>
    <submittedName>
        <fullName evidence="3">Uncharacterized protein</fullName>
    </submittedName>
</protein>
<dbReference type="InterPro" id="IPR006311">
    <property type="entry name" value="TAT_signal"/>
</dbReference>
<feature type="compositionally biased region" description="Low complexity" evidence="1">
    <location>
        <begin position="28"/>
        <end position="44"/>
    </location>
</feature>
<organism evidence="3 4">
    <name type="scientific">Streptomyces sp. 900105245</name>
    <dbReference type="NCBI Taxonomy" id="3154379"/>
    <lineage>
        <taxon>Bacteria</taxon>
        <taxon>Bacillati</taxon>
        <taxon>Actinomycetota</taxon>
        <taxon>Actinomycetes</taxon>
        <taxon>Kitasatosporales</taxon>
        <taxon>Streptomycetaceae</taxon>
        <taxon>Streptomyces</taxon>
    </lineage>
</organism>
<evidence type="ECO:0000313" key="3">
    <source>
        <dbReference type="EMBL" id="MER6427382.1"/>
    </source>
</evidence>
<comment type="caution">
    <text evidence="3">The sequence shown here is derived from an EMBL/GenBank/DDBJ whole genome shotgun (WGS) entry which is preliminary data.</text>
</comment>
<evidence type="ECO:0000256" key="1">
    <source>
        <dbReference type="SAM" id="MobiDB-lite"/>
    </source>
</evidence>
<keyword evidence="2" id="KW-0732">Signal</keyword>
<feature type="signal peptide" evidence="2">
    <location>
        <begin position="1"/>
        <end position="22"/>
    </location>
</feature>
<evidence type="ECO:0000256" key="2">
    <source>
        <dbReference type="SAM" id="SignalP"/>
    </source>
</evidence>
<dbReference type="RefSeq" id="WP_263279555.1">
    <property type="nucleotide sequence ID" value="NZ_JBEPAB010000067.1"/>
</dbReference>
<accession>A0ABV1U2G7</accession>
<dbReference type="Proteomes" id="UP001470023">
    <property type="component" value="Unassembled WGS sequence"/>
</dbReference>
<dbReference type="EMBL" id="JBEPAZ010000004">
    <property type="protein sequence ID" value="MER6427382.1"/>
    <property type="molecule type" value="Genomic_DNA"/>
</dbReference>
<keyword evidence="4" id="KW-1185">Reference proteome</keyword>
<proteinExistence type="predicted"/>
<feature type="chain" id="PRO_5045885890" evidence="2">
    <location>
        <begin position="23"/>
        <end position="98"/>
    </location>
</feature>
<reference evidence="3 4" key="1">
    <citation type="submission" date="2024-06" db="EMBL/GenBank/DDBJ databases">
        <title>The Natural Products Discovery Center: Release of the First 8490 Sequenced Strains for Exploring Actinobacteria Biosynthetic Diversity.</title>
        <authorList>
            <person name="Kalkreuter E."/>
            <person name="Kautsar S.A."/>
            <person name="Yang D."/>
            <person name="Bader C.D."/>
            <person name="Teijaro C.N."/>
            <person name="Fluegel L."/>
            <person name="Davis C.M."/>
            <person name="Simpson J.R."/>
            <person name="Lauterbach L."/>
            <person name="Steele A.D."/>
            <person name="Gui C."/>
            <person name="Meng S."/>
            <person name="Li G."/>
            <person name="Viehrig K."/>
            <person name="Ye F."/>
            <person name="Su P."/>
            <person name="Kiefer A.F."/>
            <person name="Nichols A."/>
            <person name="Cepeda A.J."/>
            <person name="Yan W."/>
            <person name="Fan B."/>
            <person name="Jiang Y."/>
            <person name="Adhikari A."/>
            <person name="Zheng C.-J."/>
            <person name="Schuster L."/>
            <person name="Cowan T.M."/>
            <person name="Smanski M.J."/>
            <person name="Chevrette M.G."/>
            <person name="De Carvalho L.P.S."/>
            <person name="Shen B."/>
        </authorList>
    </citation>
    <scope>NUCLEOTIDE SEQUENCE [LARGE SCALE GENOMIC DNA]</scope>
    <source>
        <strain evidence="3 4">NPDC001166</strain>
    </source>
</reference>
<feature type="region of interest" description="Disordered" evidence="1">
    <location>
        <begin position="24"/>
        <end position="58"/>
    </location>
</feature>